<dbReference type="Pfam" id="PF00534">
    <property type="entry name" value="Glycos_transf_1"/>
    <property type="match status" value="1"/>
</dbReference>
<dbReference type="AlphaFoldDB" id="A0A7S8ECE8"/>
<dbReference type="SUPFAM" id="SSF53756">
    <property type="entry name" value="UDP-Glycosyltransferase/glycogen phosphorylase"/>
    <property type="match status" value="1"/>
</dbReference>
<organism evidence="5 6">
    <name type="scientific">Phototrophicus methaneseepsis</name>
    <dbReference type="NCBI Taxonomy" id="2710758"/>
    <lineage>
        <taxon>Bacteria</taxon>
        <taxon>Bacillati</taxon>
        <taxon>Chloroflexota</taxon>
        <taxon>Candidatus Thermofontia</taxon>
        <taxon>Phototrophicales</taxon>
        <taxon>Phototrophicaceae</taxon>
        <taxon>Phototrophicus</taxon>
    </lineage>
</organism>
<dbReference type="CDD" id="cd03801">
    <property type="entry name" value="GT4_PimA-like"/>
    <property type="match status" value="1"/>
</dbReference>
<dbReference type="GO" id="GO:0016757">
    <property type="term" value="F:glycosyltransferase activity"/>
    <property type="evidence" value="ECO:0007669"/>
    <property type="project" value="UniProtKB-KW"/>
</dbReference>
<evidence type="ECO:0000259" key="3">
    <source>
        <dbReference type="Pfam" id="PF00534"/>
    </source>
</evidence>
<feature type="domain" description="Glycosyl transferase family 1" evidence="3">
    <location>
        <begin position="178"/>
        <end position="346"/>
    </location>
</feature>
<dbReference type="Proteomes" id="UP000594468">
    <property type="component" value="Chromosome"/>
</dbReference>
<keyword evidence="6" id="KW-1185">Reference proteome</keyword>
<dbReference type="EMBL" id="CP062983">
    <property type="protein sequence ID" value="QPC84395.1"/>
    <property type="molecule type" value="Genomic_DNA"/>
</dbReference>
<proteinExistence type="predicted"/>
<dbReference type="PANTHER" id="PTHR12526">
    <property type="entry name" value="GLYCOSYLTRANSFERASE"/>
    <property type="match status" value="1"/>
</dbReference>
<evidence type="ECO:0000313" key="6">
    <source>
        <dbReference type="Proteomes" id="UP000594468"/>
    </source>
</evidence>
<evidence type="ECO:0000256" key="2">
    <source>
        <dbReference type="ARBA" id="ARBA00022679"/>
    </source>
</evidence>
<keyword evidence="2 5" id="KW-0808">Transferase</keyword>
<dbReference type="RefSeq" id="WP_195172458.1">
    <property type="nucleotide sequence ID" value="NZ_CP062983.1"/>
</dbReference>
<evidence type="ECO:0000256" key="1">
    <source>
        <dbReference type="ARBA" id="ARBA00022676"/>
    </source>
</evidence>
<gene>
    <name evidence="5" type="ORF">G4Y79_08470</name>
</gene>
<sequence length="376" mass="41191">MHIGILTAKLNAHSGWEHYGLALIESLQALGVRVTAVVPHNSDVMDGIEVQRLLPDVTPMESRFLLKLARCYPAVRQALHECDLIHNIVEVYAPLAAAVAGPRPHIMTVHGSYARYPQVRRWPVGPLYAWAYRQARMVCVSHYTEHILQQGIPGARTVVINNAVDAAHYANLPTLGVTKQGPTIVTAGGVKTRKGTLELVRAVAVVRDTIPDVQCVVLGSTETEKQTTAQVRAEVERLGLQDTVHLMGFVPDDTLRAWYGAADVFVLPSMNDGWKFEGFGLVHLEASAAGLPVIGTDNSGVVDAVDHNVTGLIVSQEYVAEALPEAIIALLRDPVRARRMGEAGRQKAQQQSWMHMAQQMVALYETRLYEARLSAK</sequence>
<evidence type="ECO:0000259" key="4">
    <source>
        <dbReference type="Pfam" id="PF13439"/>
    </source>
</evidence>
<evidence type="ECO:0000313" key="5">
    <source>
        <dbReference type="EMBL" id="QPC84395.1"/>
    </source>
</evidence>
<dbReference type="Gene3D" id="3.40.50.2000">
    <property type="entry name" value="Glycogen Phosphorylase B"/>
    <property type="match status" value="2"/>
</dbReference>
<dbReference type="InterPro" id="IPR001296">
    <property type="entry name" value="Glyco_trans_1"/>
</dbReference>
<dbReference type="InterPro" id="IPR028098">
    <property type="entry name" value="Glyco_trans_4-like_N"/>
</dbReference>
<dbReference type="Pfam" id="PF13439">
    <property type="entry name" value="Glyco_transf_4"/>
    <property type="match status" value="1"/>
</dbReference>
<dbReference type="PANTHER" id="PTHR12526:SF510">
    <property type="entry name" value="D-INOSITOL 3-PHOSPHATE GLYCOSYLTRANSFERASE"/>
    <property type="match status" value="1"/>
</dbReference>
<protein>
    <submittedName>
        <fullName evidence="5">Glycosyltransferase family 4 protein</fullName>
    </submittedName>
</protein>
<dbReference type="KEGG" id="pmet:G4Y79_08470"/>
<keyword evidence="1" id="KW-0328">Glycosyltransferase</keyword>
<feature type="domain" description="Glycosyltransferase subfamily 4-like N-terminal" evidence="4">
    <location>
        <begin position="15"/>
        <end position="167"/>
    </location>
</feature>
<reference evidence="5 6" key="1">
    <citation type="submission" date="2020-02" db="EMBL/GenBank/DDBJ databases">
        <authorList>
            <person name="Zheng R.K."/>
            <person name="Sun C.M."/>
        </authorList>
    </citation>
    <scope>NUCLEOTIDE SEQUENCE [LARGE SCALE GENOMIC DNA]</scope>
    <source>
        <strain evidence="6">rifampicinis</strain>
    </source>
</reference>
<accession>A0A7S8ECE8</accession>
<name>A0A7S8ECE8_9CHLR</name>